<comment type="caution">
    <text evidence="2">The sequence shown here is derived from an EMBL/GenBank/DDBJ whole genome shotgun (WGS) entry which is preliminary data.</text>
</comment>
<evidence type="ECO:0000313" key="2">
    <source>
        <dbReference type="EMBL" id="KAK7331555.1"/>
    </source>
</evidence>
<evidence type="ECO:0000256" key="1">
    <source>
        <dbReference type="SAM" id="MobiDB-lite"/>
    </source>
</evidence>
<dbReference type="EMBL" id="JAYMYR010000011">
    <property type="protein sequence ID" value="KAK7331555.1"/>
    <property type="molecule type" value="Genomic_DNA"/>
</dbReference>
<sequence>MQIPNEMKGNAGEEEGIGDALEREKRGSAEASHSSPSFSLSLFLSPNSNSPSHPLQLGFADPLLPLSASSLLFTGSTVPCAVLELDNQP</sequence>
<name>A0AAN9L8S6_PHACN</name>
<proteinExistence type="predicted"/>
<feature type="compositionally biased region" description="Low complexity" evidence="1">
    <location>
        <begin position="32"/>
        <end position="51"/>
    </location>
</feature>
<accession>A0AAN9L8S6</accession>
<evidence type="ECO:0000313" key="3">
    <source>
        <dbReference type="Proteomes" id="UP001374584"/>
    </source>
</evidence>
<gene>
    <name evidence="2" type="ORF">VNO80_28291</name>
</gene>
<keyword evidence="3" id="KW-1185">Reference proteome</keyword>
<dbReference type="Proteomes" id="UP001374584">
    <property type="component" value="Unassembled WGS sequence"/>
</dbReference>
<protein>
    <submittedName>
        <fullName evidence="2">Uncharacterized protein</fullName>
    </submittedName>
</protein>
<dbReference type="AlphaFoldDB" id="A0AAN9L8S6"/>
<organism evidence="2 3">
    <name type="scientific">Phaseolus coccineus</name>
    <name type="common">Scarlet runner bean</name>
    <name type="synonym">Phaseolus multiflorus</name>
    <dbReference type="NCBI Taxonomy" id="3886"/>
    <lineage>
        <taxon>Eukaryota</taxon>
        <taxon>Viridiplantae</taxon>
        <taxon>Streptophyta</taxon>
        <taxon>Embryophyta</taxon>
        <taxon>Tracheophyta</taxon>
        <taxon>Spermatophyta</taxon>
        <taxon>Magnoliopsida</taxon>
        <taxon>eudicotyledons</taxon>
        <taxon>Gunneridae</taxon>
        <taxon>Pentapetalae</taxon>
        <taxon>rosids</taxon>
        <taxon>fabids</taxon>
        <taxon>Fabales</taxon>
        <taxon>Fabaceae</taxon>
        <taxon>Papilionoideae</taxon>
        <taxon>50 kb inversion clade</taxon>
        <taxon>NPAAA clade</taxon>
        <taxon>indigoferoid/millettioid clade</taxon>
        <taxon>Phaseoleae</taxon>
        <taxon>Phaseolus</taxon>
    </lineage>
</organism>
<feature type="region of interest" description="Disordered" evidence="1">
    <location>
        <begin position="1"/>
        <end position="51"/>
    </location>
</feature>
<reference evidence="2 3" key="1">
    <citation type="submission" date="2024-01" db="EMBL/GenBank/DDBJ databases">
        <title>The genomes of 5 underutilized Papilionoideae crops provide insights into root nodulation and disease resistanc.</title>
        <authorList>
            <person name="Jiang F."/>
        </authorList>
    </citation>
    <scope>NUCLEOTIDE SEQUENCE [LARGE SCALE GENOMIC DNA]</scope>
    <source>
        <strain evidence="2">JINMINGXINNONG_FW02</strain>
        <tissue evidence="2">Leaves</tissue>
    </source>
</reference>